<keyword evidence="2" id="KW-1185">Reference proteome</keyword>
<accession>A0ABQ0LHD0</accession>
<protein>
    <submittedName>
        <fullName evidence="1">Uncharacterized protein</fullName>
    </submittedName>
</protein>
<gene>
    <name evidence="1" type="ORF">MCHLO_07688</name>
</gene>
<organism evidence="1 2">
    <name type="scientific">Mycena chlorophos</name>
    <name type="common">Agaric fungus</name>
    <name type="synonym">Agaricus chlorophos</name>
    <dbReference type="NCBI Taxonomy" id="658473"/>
    <lineage>
        <taxon>Eukaryota</taxon>
        <taxon>Fungi</taxon>
        <taxon>Dikarya</taxon>
        <taxon>Basidiomycota</taxon>
        <taxon>Agaricomycotina</taxon>
        <taxon>Agaricomycetes</taxon>
        <taxon>Agaricomycetidae</taxon>
        <taxon>Agaricales</taxon>
        <taxon>Marasmiineae</taxon>
        <taxon>Mycenaceae</taxon>
        <taxon>Mycena</taxon>
    </lineage>
</organism>
<evidence type="ECO:0000313" key="1">
    <source>
        <dbReference type="EMBL" id="GAT50446.1"/>
    </source>
</evidence>
<name>A0ABQ0LHD0_MYCCL</name>
<reference evidence="1" key="1">
    <citation type="submission" date="2014-09" db="EMBL/GenBank/DDBJ databases">
        <title>Genome sequence of the luminous mushroom Mycena chlorophos for searching fungal bioluminescence genes.</title>
        <authorList>
            <person name="Tanaka Y."/>
            <person name="Kasuga D."/>
            <person name="Oba Y."/>
            <person name="Hase S."/>
            <person name="Sato K."/>
            <person name="Oba Y."/>
            <person name="Sakakibara Y."/>
        </authorList>
    </citation>
    <scope>NUCLEOTIDE SEQUENCE</scope>
</reference>
<evidence type="ECO:0000313" key="2">
    <source>
        <dbReference type="Proteomes" id="UP000815677"/>
    </source>
</evidence>
<dbReference type="EMBL" id="DF846474">
    <property type="protein sequence ID" value="GAT50446.1"/>
    <property type="molecule type" value="Genomic_DNA"/>
</dbReference>
<dbReference type="Proteomes" id="UP000815677">
    <property type="component" value="Unassembled WGS sequence"/>
</dbReference>
<sequence>MAIHSWNPSVAYPLHLEFFNINRTSEDNGLNSPRSSTPAFKRGVCFLGFIESLCSRMSAYPTTALSPKEDSLQVSRPLVCCRKAPRPCTESAA</sequence>
<proteinExistence type="predicted"/>